<keyword evidence="2" id="KW-0732">Signal</keyword>
<dbReference type="InterPro" id="IPR023296">
    <property type="entry name" value="Glyco_hydro_beta-prop_sf"/>
</dbReference>
<dbReference type="AlphaFoldDB" id="A0A7Z8JY70"/>
<dbReference type="Gene3D" id="2.115.10.20">
    <property type="entry name" value="Glycosyl hydrolase domain, family 43"/>
    <property type="match status" value="1"/>
</dbReference>
<sequence>MEKSAGDEPGALDEETTVTDVGAGVGVNPIVLQRADPCVLRHGGQYYFTGSHPLYDRIVLRRAERLEDLQAAQEVTIWTRHASGPQSHLIWAPEIHRIAG</sequence>
<evidence type="ECO:0000313" key="5">
    <source>
        <dbReference type="EMBL" id="TKR22140.1"/>
    </source>
</evidence>
<dbReference type="PANTHER" id="PTHR43817">
    <property type="entry name" value="GLYCOSYL HYDROLASE"/>
    <property type="match status" value="1"/>
</dbReference>
<dbReference type="EMBL" id="SZYE01000244">
    <property type="protein sequence ID" value="TKR22140.1"/>
    <property type="molecule type" value="Genomic_DNA"/>
</dbReference>
<evidence type="ECO:0000256" key="1">
    <source>
        <dbReference type="ARBA" id="ARBA00009865"/>
    </source>
</evidence>
<gene>
    <name evidence="5" type="ORF">FA014_18065</name>
</gene>
<evidence type="ECO:0000256" key="2">
    <source>
        <dbReference type="ARBA" id="ARBA00022729"/>
    </source>
</evidence>
<feature type="non-terminal residue" evidence="5">
    <location>
        <position position="100"/>
    </location>
</feature>
<comment type="similarity">
    <text evidence="1">Belongs to the glycosyl hydrolase 43 family.</text>
</comment>
<dbReference type="GO" id="GO:0005975">
    <property type="term" value="P:carbohydrate metabolic process"/>
    <property type="evidence" value="ECO:0007669"/>
    <property type="project" value="InterPro"/>
</dbReference>
<dbReference type="PANTHER" id="PTHR43817:SF1">
    <property type="entry name" value="HYDROLASE, FAMILY 43, PUTATIVE (AFU_ORTHOLOGUE AFUA_3G01660)-RELATED"/>
    <property type="match status" value="1"/>
</dbReference>
<evidence type="ECO:0000256" key="4">
    <source>
        <dbReference type="ARBA" id="ARBA00023295"/>
    </source>
</evidence>
<dbReference type="RefSeq" id="WP_154731003.1">
    <property type="nucleotide sequence ID" value="NZ_SZYE01000244.1"/>
</dbReference>
<protein>
    <submittedName>
        <fullName evidence="5">Uncharacterized protein</fullName>
    </submittedName>
</protein>
<dbReference type="Proteomes" id="UP000308121">
    <property type="component" value="Unassembled WGS sequence"/>
</dbReference>
<reference evidence="5 6" key="1">
    <citation type="submission" date="2019-05" db="EMBL/GenBank/DDBJ databases">
        <title>Genome sequence of Cellulomonas hominis strain CS1.</title>
        <authorList>
            <person name="Belmont J."/>
            <person name="Maclea K.S."/>
        </authorList>
    </citation>
    <scope>NUCLEOTIDE SEQUENCE [LARGE SCALE GENOMIC DNA]</scope>
    <source>
        <strain evidence="5 6">CS1</strain>
    </source>
</reference>
<organism evidence="5 6">
    <name type="scientific">Cellulomonas hominis</name>
    <dbReference type="NCBI Taxonomy" id="156981"/>
    <lineage>
        <taxon>Bacteria</taxon>
        <taxon>Bacillati</taxon>
        <taxon>Actinomycetota</taxon>
        <taxon>Actinomycetes</taxon>
        <taxon>Micrococcales</taxon>
        <taxon>Cellulomonadaceae</taxon>
        <taxon>Cellulomonas</taxon>
    </lineage>
</organism>
<evidence type="ECO:0000313" key="6">
    <source>
        <dbReference type="Proteomes" id="UP000308121"/>
    </source>
</evidence>
<name>A0A7Z8JY70_9CELL</name>
<keyword evidence="3" id="KW-0378">Hydrolase</keyword>
<keyword evidence="4" id="KW-0326">Glycosidase</keyword>
<dbReference type="InterPro" id="IPR006710">
    <property type="entry name" value="Glyco_hydro_43"/>
</dbReference>
<dbReference type="GO" id="GO:0004553">
    <property type="term" value="F:hydrolase activity, hydrolyzing O-glycosyl compounds"/>
    <property type="evidence" value="ECO:0007669"/>
    <property type="project" value="InterPro"/>
</dbReference>
<accession>A0A7Z8JY70</accession>
<comment type="caution">
    <text evidence="5">The sequence shown here is derived from an EMBL/GenBank/DDBJ whole genome shotgun (WGS) entry which is preliminary data.</text>
</comment>
<evidence type="ECO:0000256" key="3">
    <source>
        <dbReference type="ARBA" id="ARBA00022801"/>
    </source>
</evidence>
<dbReference type="OrthoDB" id="177947at2"/>
<dbReference type="SUPFAM" id="SSF75005">
    <property type="entry name" value="Arabinanase/levansucrase/invertase"/>
    <property type="match status" value="1"/>
</dbReference>
<dbReference type="Pfam" id="PF04616">
    <property type="entry name" value="Glyco_hydro_43"/>
    <property type="match status" value="1"/>
</dbReference>
<proteinExistence type="inferred from homology"/>